<evidence type="ECO:0000256" key="1">
    <source>
        <dbReference type="SAM" id="MobiDB-lite"/>
    </source>
</evidence>
<feature type="transmembrane region" description="Helical" evidence="2">
    <location>
        <begin position="193"/>
        <end position="210"/>
    </location>
</feature>
<reference evidence="4 5" key="1">
    <citation type="submission" date="2014-05" db="EMBL/GenBank/DDBJ databases">
        <title>Draft genome sequence of Amycolatopsis rifamycinica DSM 46095.</title>
        <authorList>
            <person name="Lal R."/>
            <person name="Saxena A."/>
            <person name="Kumari R."/>
            <person name="Mukherjee U."/>
            <person name="Singh P."/>
            <person name="Sangwan N."/>
            <person name="Mahato N.K."/>
        </authorList>
    </citation>
    <scope>NUCLEOTIDE SEQUENCE [LARGE SCALE GENOMIC DNA]</scope>
    <source>
        <strain evidence="4 5">DSM 46095</strain>
    </source>
</reference>
<feature type="transmembrane region" description="Helical" evidence="2">
    <location>
        <begin position="251"/>
        <end position="270"/>
    </location>
</feature>
<dbReference type="EMBL" id="JMQI01000027">
    <property type="protein sequence ID" value="KDN21658.1"/>
    <property type="molecule type" value="Genomic_DNA"/>
</dbReference>
<feature type="domain" description="Acyltransferase 3" evidence="3">
    <location>
        <begin position="10"/>
        <end position="367"/>
    </location>
</feature>
<dbReference type="InterPro" id="IPR002656">
    <property type="entry name" value="Acyl_transf_3_dom"/>
</dbReference>
<feature type="transmembrane region" description="Helical" evidence="2">
    <location>
        <begin position="163"/>
        <end position="181"/>
    </location>
</feature>
<feature type="transmembrane region" description="Helical" evidence="2">
    <location>
        <begin position="349"/>
        <end position="370"/>
    </location>
</feature>
<evidence type="ECO:0000313" key="4">
    <source>
        <dbReference type="EMBL" id="KDN21658.1"/>
    </source>
</evidence>
<dbReference type="PANTHER" id="PTHR23028">
    <property type="entry name" value="ACETYLTRANSFERASE"/>
    <property type="match status" value="1"/>
</dbReference>
<keyword evidence="2" id="KW-1133">Transmembrane helix</keyword>
<feature type="transmembrane region" description="Helical" evidence="2">
    <location>
        <begin position="80"/>
        <end position="102"/>
    </location>
</feature>
<accession>A0A066UBT7</accession>
<feature type="transmembrane region" description="Helical" evidence="2">
    <location>
        <begin position="50"/>
        <end position="68"/>
    </location>
</feature>
<dbReference type="GO" id="GO:0016747">
    <property type="term" value="F:acyltransferase activity, transferring groups other than amino-acyl groups"/>
    <property type="evidence" value="ECO:0007669"/>
    <property type="project" value="InterPro"/>
</dbReference>
<name>A0A066UBT7_9PSEU</name>
<evidence type="ECO:0000259" key="3">
    <source>
        <dbReference type="Pfam" id="PF01757"/>
    </source>
</evidence>
<feature type="transmembrane region" description="Helical" evidence="2">
    <location>
        <begin position="282"/>
        <end position="300"/>
    </location>
</feature>
<feature type="transmembrane region" description="Helical" evidence="2">
    <location>
        <begin position="312"/>
        <end position="329"/>
    </location>
</feature>
<keyword evidence="2" id="KW-0812">Transmembrane</keyword>
<dbReference type="GO" id="GO:0000271">
    <property type="term" value="P:polysaccharide biosynthetic process"/>
    <property type="evidence" value="ECO:0007669"/>
    <property type="project" value="TreeGrafter"/>
</dbReference>
<organism evidence="4 5">
    <name type="scientific">Amycolatopsis rifamycinica</name>
    <dbReference type="NCBI Taxonomy" id="287986"/>
    <lineage>
        <taxon>Bacteria</taxon>
        <taxon>Bacillati</taxon>
        <taxon>Actinomycetota</taxon>
        <taxon>Actinomycetes</taxon>
        <taxon>Pseudonocardiales</taxon>
        <taxon>Pseudonocardiaceae</taxon>
        <taxon>Amycolatopsis</taxon>
    </lineage>
</organism>
<proteinExistence type="predicted"/>
<dbReference type="eggNOG" id="COG1835">
    <property type="taxonomic scope" value="Bacteria"/>
</dbReference>
<dbReference type="PANTHER" id="PTHR23028:SF131">
    <property type="entry name" value="BLR2367 PROTEIN"/>
    <property type="match status" value="1"/>
</dbReference>
<evidence type="ECO:0000313" key="5">
    <source>
        <dbReference type="Proteomes" id="UP000027345"/>
    </source>
</evidence>
<dbReference type="InterPro" id="IPR050879">
    <property type="entry name" value="Acyltransferase_3"/>
</dbReference>
<feature type="transmembrane region" description="Helical" evidence="2">
    <location>
        <begin position="12"/>
        <end position="30"/>
    </location>
</feature>
<keyword evidence="2" id="KW-0472">Membrane</keyword>
<gene>
    <name evidence="4" type="ORF">DV20_14375</name>
</gene>
<dbReference type="OrthoDB" id="3660600at2"/>
<comment type="caution">
    <text evidence="4">The sequence shown here is derived from an EMBL/GenBank/DDBJ whole genome shotgun (WGS) entry which is preliminary data.</text>
</comment>
<dbReference type="Pfam" id="PF01757">
    <property type="entry name" value="Acyl_transf_3"/>
    <property type="match status" value="1"/>
</dbReference>
<dbReference type="Proteomes" id="UP000027345">
    <property type="component" value="Unassembled WGS sequence"/>
</dbReference>
<dbReference type="AlphaFoldDB" id="A0A066UBT7"/>
<dbReference type="RefSeq" id="WP_043780235.1">
    <property type="nucleotide sequence ID" value="NZ_JMQI01000027.1"/>
</dbReference>
<sequence length="401" mass="44119">MPTSPTPRRISWDLLRVVAVAAVVLGHITHQGALLHPELTGYPVRVTAQFGAAILLVISAFFVCASLRKGNPRRWLWNRVARLVPAYLVAVLVTYLVTRWAAVSFSGLSYPPGVTGFLFGVPPGPPTDPSPWYIPTWLDLVANLGMVQEWGIRTETFYYLDGSYWTLPVQLMAFTGAALLWPRPWRTHRLTVALLWALILVPLALRFAVFPPGTASPVVETFYYGLGLHRLHVFAAGVAIWLWAQRRLKTWHVALFAAAAVAAQDLQVFPFHVALPQDAERWPSTIGFAVLLLLVCLAARGPDWRLPGLARIAPAVTWLAGISYGLYLVHQELGYVLARALLDAGLPGWLRLPVVAGAAVLAGWAVTAGVERPAHRWLTRRRKPEEPQVKDAEPVFVGGGS</sequence>
<feature type="transmembrane region" description="Helical" evidence="2">
    <location>
        <begin position="222"/>
        <end position="244"/>
    </location>
</feature>
<protein>
    <recommendedName>
        <fullName evidence="3">Acyltransferase 3 domain-containing protein</fullName>
    </recommendedName>
</protein>
<keyword evidence="5" id="KW-1185">Reference proteome</keyword>
<feature type="region of interest" description="Disordered" evidence="1">
    <location>
        <begin position="382"/>
        <end position="401"/>
    </location>
</feature>
<dbReference type="STRING" id="287986.DV20_14375"/>
<feature type="compositionally biased region" description="Basic and acidic residues" evidence="1">
    <location>
        <begin position="383"/>
        <end position="393"/>
    </location>
</feature>
<evidence type="ECO:0000256" key="2">
    <source>
        <dbReference type="SAM" id="Phobius"/>
    </source>
</evidence>
<dbReference type="GO" id="GO:0016020">
    <property type="term" value="C:membrane"/>
    <property type="evidence" value="ECO:0007669"/>
    <property type="project" value="TreeGrafter"/>
</dbReference>